<dbReference type="RefSeq" id="WP_303552348.1">
    <property type="nucleotide sequence ID" value="NZ_JAUOPG010000015.1"/>
</dbReference>
<dbReference type="GO" id="GO:0046872">
    <property type="term" value="F:metal ion binding"/>
    <property type="evidence" value="ECO:0007669"/>
    <property type="project" value="UniProtKB-UniRule"/>
</dbReference>
<evidence type="ECO:0000256" key="4">
    <source>
        <dbReference type="ARBA" id="ARBA00010763"/>
    </source>
</evidence>
<gene>
    <name evidence="13" type="ORF">Q4490_17295</name>
</gene>
<dbReference type="InterPro" id="IPR038987">
    <property type="entry name" value="MoeA-like"/>
</dbReference>
<dbReference type="EMBL" id="JAUOPG010000015">
    <property type="protein sequence ID" value="MDO6455321.1"/>
    <property type="molecule type" value="Genomic_DNA"/>
</dbReference>
<evidence type="ECO:0000259" key="12">
    <source>
        <dbReference type="SMART" id="SM00852"/>
    </source>
</evidence>
<evidence type="ECO:0000256" key="3">
    <source>
        <dbReference type="ARBA" id="ARBA00005046"/>
    </source>
</evidence>
<keyword evidence="5 11" id="KW-0500">Molybdenum</keyword>
<dbReference type="EC" id="2.10.1.1" evidence="11"/>
<dbReference type="SUPFAM" id="SSF63882">
    <property type="entry name" value="MoeA N-terminal region -like"/>
    <property type="match status" value="1"/>
</dbReference>
<accession>A0AAW7XLW2</accession>
<dbReference type="NCBIfam" id="TIGR00177">
    <property type="entry name" value="molyb_syn"/>
    <property type="match status" value="1"/>
</dbReference>
<dbReference type="SUPFAM" id="SSF63867">
    <property type="entry name" value="MoeA C-terminal domain-like"/>
    <property type="match status" value="1"/>
</dbReference>
<evidence type="ECO:0000313" key="14">
    <source>
        <dbReference type="Proteomes" id="UP001169862"/>
    </source>
</evidence>
<dbReference type="InterPro" id="IPR001453">
    <property type="entry name" value="MoaB/Mog_dom"/>
</dbReference>
<dbReference type="PANTHER" id="PTHR10192:SF31">
    <property type="entry name" value="MOLYBDOPTERIN MOLYBDENUMTRANSFERASE"/>
    <property type="match status" value="1"/>
</dbReference>
<comment type="caution">
    <text evidence="13">The sequence shown here is derived from an EMBL/GenBank/DDBJ whole genome shotgun (WGS) entry which is preliminary data.</text>
</comment>
<keyword evidence="7 11" id="KW-0479">Metal-binding</keyword>
<evidence type="ECO:0000256" key="7">
    <source>
        <dbReference type="ARBA" id="ARBA00022723"/>
    </source>
</evidence>
<dbReference type="FunFam" id="3.40.980.10:FF:000004">
    <property type="entry name" value="Molybdopterin molybdenumtransferase"/>
    <property type="match status" value="1"/>
</dbReference>
<dbReference type="AlphaFoldDB" id="A0AAW7XLW2"/>
<evidence type="ECO:0000256" key="11">
    <source>
        <dbReference type="RuleBase" id="RU365090"/>
    </source>
</evidence>
<dbReference type="SMART" id="SM00852">
    <property type="entry name" value="MoCF_biosynth"/>
    <property type="match status" value="1"/>
</dbReference>
<dbReference type="Proteomes" id="UP001169862">
    <property type="component" value="Unassembled WGS sequence"/>
</dbReference>
<evidence type="ECO:0000256" key="10">
    <source>
        <dbReference type="ARBA" id="ARBA00047317"/>
    </source>
</evidence>
<dbReference type="SUPFAM" id="SSF53218">
    <property type="entry name" value="Molybdenum cofactor biosynthesis proteins"/>
    <property type="match status" value="1"/>
</dbReference>
<dbReference type="Gene3D" id="2.170.190.11">
    <property type="entry name" value="Molybdopterin biosynthesis moea protein, domain 3"/>
    <property type="match status" value="1"/>
</dbReference>
<protein>
    <recommendedName>
        <fullName evidence="11">Molybdopterin molybdenumtransferase</fullName>
        <ecNumber evidence="11">2.10.1.1</ecNumber>
    </recommendedName>
</protein>
<dbReference type="GO" id="GO:0006777">
    <property type="term" value="P:Mo-molybdopterin cofactor biosynthetic process"/>
    <property type="evidence" value="ECO:0007669"/>
    <property type="project" value="UniProtKB-UniRule"/>
</dbReference>
<dbReference type="InterPro" id="IPR036135">
    <property type="entry name" value="MoeA_linker/N_sf"/>
</dbReference>
<organism evidence="13 14">
    <name type="scientific">Neptunomonas phycophila</name>
    <dbReference type="NCBI Taxonomy" id="1572645"/>
    <lineage>
        <taxon>Bacteria</taxon>
        <taxon>Pseudomonadati</taxon>
        <taxon>Pseudomonadota</taxon>
        <taxon>Gammaproteobacteria</taxon>
        <taxon>Oceanospirillales</taxon>
        <taxon>Oceanospirillaceae</taxon>
        <taxon>Neptunomonas</taxon>
    </lineage>
</organism>
<dbReference type="PANTHER" id="PTHR10192">
    <property type="entry name" value="MOLYBDOPTERIN BIOSYNTHESIS PROTEIN"/>
    <property type="match status" value="1"/>
</dbReference>
<keyword evidence="9 11" id="KW-0501">Molybdenum cofactor biosynthesis</keyword>
<dbReference type="Gene3D" id="3.40.980.10">
    <property type="entry name" value="MoaB/Mog-like domain"/>
    <property type="match status" value="1"/>
</dbReference>
<evidence type="ECO:0000256" key="8">
    <source>
        <dbReference type="ARBA" id="ARBA00022842"/>
    </source>
</evidence>
<dbReference type="InterPro" id="IPR008284">
    <property type="entry name" value="MoCF_biosynth_CS"/>
</dbReference>
<dbReference type="InterPro" id="IPR036688">
    <property type="entry name" value="MoeA_C_domain_IV_sf"/>
</dbReference>
<dbReference type="GO" id="GO:0061599">
    <property type="term" value="F:molybdopterin molybdotransferase activity"/>
    <property type="evidence" value="ECO:0007669"/>
    <property type="project" value="UniProtKB-UniRule"/>
</dbReference>
<dbReference type="InterPro" id="IPR036425">
    <property type="entry name" value="MoaB/Mog-like_dom_sf"/>
</dbReference>
<dbReference type="Pfam" id="PF03454">
    <property type="entry name" value="MoeA_C"/>
    <property type="match status" value="1"/>
</dbReference>
<dbReference type="PROSITE" id="PS01079">
    <property type="entry name" value="MOCF_BIOSYNTHESIS_2"/>
    <property type="match status" value="1"/>
</dbReference>
<evidence type="ECO:0000256" key="9">
    <source>
        <dbReference type="ARBA" id="ARBA00023150"/>
    </source>
</evidence>
<dbReference type="NCBIfam" id="NF011060">
    <property type="entry name" value="PRK14491.1"/>
    <property type="match status" value="1"/>
</dbReference>
<comment type="catalytic activity">
    <reaction evidence="10">
        <text>adenylyl-molybdopterin + molybdate = Mo-molybdopterin + AMP + H(+)</text>
        <dbReference type="Rhea" id="RHEA:35047"/>
        <dbReference type="ChEBI" id="CHEBI:15378"/>
        <dbReference type="ChEBI" id="CHEBI:36264"/>
        <dbReference type="ChEBI" id="CHEBI:62727"/>
        <dbReference type="ChEBI" id="CHEBI:71302"/>
        <dbReference type="ChEBI" id="CHEBI:456215"/>
        <dbReference type="EC" id="2.10.1.1"/>
    </reaction>
</comment>
<dbReference type="Gene3D" id="2.40.340.10">
    <property type="entry name" value="MoeA, C-terminal, domain IV"/>
    <property type="match status" value="1"/>
</dbReference>
<dbReference type="Pfam" id="PF03453">
    <property type="entry name" value="MoeA_N"/>
    <property type="match status" value="1"/>
</dbReference>
<dbReference type="Pfam" id="PF00994">
    <property type="entry name" value="MoCF_biosynth"/>
    <property type="match status" value="1"/>
</dbReference>
<evidence type="ECO:0000256" key="1">
    <source>
        <dbReference type="ARBA" id="ARBA00001946"/>
    </source>
</evidence>
<comment type="pathway">
    <text evidence="3 11">Cofactor biosynthesis; molybdopterin biosynthesis.</text>
</comment>
<dbReference type="CDD" id="cd00887">
    <property type="entry name" value="MoeA"/>
    <property type="match status" value="1"/>
</dbReference>
<reference evidence="13" key="1">
    <citation type="submission" date="2023-07" db="EMBL/GenBank/DDBJ databases">
        <title>Genome content predicts the carbon catabolic preferences of heterotrophic bacteria.</title>
        <authorList>
            <person name="Gralka M."/>
        </authorList>
    </citation>
    <scope>NUCLEOTIDE SEQUENCE</scope>
    <source>
        <strain evidence="13">I2M16</strain>
    </source>
</reference>
<evidence type="ECO:0000256" key="6">
    <source>
        <dbReference type="ARBA" id="ARBA00022679"/>
    </source>
</evidence>
<keyword evidence="6 11" id="KW-0808">Transferase</keyword>
<evidence type="ECO:0000313" key="13">
    <source>
        <dbReference type="EMBL" id="MDO6455321.1"/>
    </source>
</evidence>
<name>A0AAW7XLW2_9GAMM</name>
<evidence type="ECO:0000256" key="5">
    <source>
        <dbReference type="ARBA" id="ARBA00022505"/>
    </source>
</evidence>
<sequence>MTKQAEATSVVSCFDAAANPGGMLSVTESVQFLLDAVLTPKQRALTVIESLTETIPLTMALKRVLAEDIASSINVPPTTNSAMDGYALGYSESLDLPLRVIGEAYAGHGYEGVVHPGEAVKIMTGAPLPTGCDTVIIKEAAQVKNNLQNAQEPFLYFQGAMDKGQHVRQAGEDLQQGQLALTHGTLLRPQEMGLLASIGHDKVMVYSRLRVAIFSTGDEVHPQGKPLPSQGIYDTNRFSLRGLLEQLGCEVVDLGIIADDKQSLSLALAEGAAQADCIISSGGVSMGDADYIREVLASAGHVDFWRIAMRPGRPFAFGHVNDRPFFGLPGNPVAVMVTFLQFVQPALRKMMGQERWQPIRLTAVAEEPLRSRKGRTDYSRGIYRINEQGVLVVKVTGSQGSGILTSMVAANCLIEITDDDERIEAGQSVTIQPFSDLL</sequence>
<dbReference type="InterPro" id="IPR005110">
    <property type="entry name" value="MoeA_linker/N"/>
</dbReference>
<feature type="domain" description="MoaB/Mog" evidence="12">
    <location>
        <begin position="212"/>
        <end position="349"/>
    </location>
</feature>
<dbReference type="NCBIfam" id="NF045515">
    <property type="entry name" value="Glp_gephyrin"/>
    <property type="match status" value="1"/>
</dbReference>
<dbReference type="InterPro" id="IPR005111">
    <property type="entry name" value="MoeA_C_domain_IV"/>
</dbReference>
<comment type="function">
    <text evidence="2 11">Catalyzes the insertion of molybdate into adenylated molybdopterin with the concomitant release of AMP.</text>
</comment>
<keyword evidence="8 11" id="KW-0460">Magnesium</keyword>
<dbReference type="Gene3D" id="3.90.105.10">
    <property type="entry name" value="Molybdopterin biosynthesis moea protein, domain 2"/>
    <property type="match status" value="1"/>
</dbReference>
<evidence type="ECO:0000256" key="2">
    <source>
        <dbReference type="ARBA" id="ARBA00002901"/>
    </source>
</evidence>
<proteinExistence type="inferred from homology"/>
<dbReference type="GO" id="GO:0005829">
    <property type="term" value="C:cytosol"/>
    <property type="evidence" value="ECO:0007669"/>
    <property type="project" value="TreeGrafter"/>
</dbReference>
<comment type="cofactor">
    <cofactor evidence="1 11">
        <name>Mg(2+)</name>
        <dbReference type="ChEBI" id="CHEBI:18420"/>
    </cofactor>
</comment>
<comment type="similarity">
    <text evidence="4 11">Belongs to the MoeA family.</text>
</comment>